<feature type="region of interest" description="Disordered" evidence="7">
    <location>
        <begin position="817"/>
        <end position="846"/>
    </location>
</feature>
<feature type="region of interest" description="Disordered" evidence="7">
    <location>
        <begin position="1342"/>
        <end position="1362"/>
    </location>
</feature>
<feature type="region of interest" description="Disordered" evidence="7">
    <location>
        <begin position="1"/>
        <end position="23"/>
    </location>
</feature>
<dbReference type="InterPro" id="IPR015943">
    <property type="entry name" value="WD40/YVTN_repeat-like_dom_sf"/>
</dbReference>
<feature type="compositionally biased region" description="Basic and acidic residues" evidence="7">
    <location>
        <begin position="1208"/>
        <end position="1226"/>
    </location>
</feature>
<comment type="caution">
    <text evidence="9">The sequence shown here is derived from an EMBL/GenBank/DDBJ whole genome shotgun (WGS) entry which is preliminary data.</text>
</comment>
<evidence type="ECO:0000256" key="6">
    <source>
        <dbReference type="ARBA" id="ARBA00023242"/>
    </source>
</evidence>
<dbReference type="GO" id="GO:0005634">
    <property type="term" value="C:nucleus"/>
    <property type="evidence" value="ECO:0007669"/>
    <property type="project" value="UniProtKB-SubCell"/>
</dbReference>
<dbReference type="GO" id="GO:0003723">
    <property type="term" value="F:RNA binding"/>
    <property type="evidence" value="ECO:0007669"/>
    <property type="project" value="UniProtKB-KW"/>
</dbReference>
<dbReference type="PANTHER" id="PTHR15528:SF11">
    <property type="entry name" value="FI18188P1"/>
    <property type="match status" value="1"/>
</dbReference>
<feature type="compositionally biased region" description="Low complexity" evidence="7">
    <location>
        <begin position="982"/>
        <end position="993"/>
    </location>
</feature>
<evidence type="ECO:0000256" key="3">
    <source>
        <dbReference type="ARBA" id="ARBA00022884"/>
    </source>
</evidence>
<dbReference type="SUPFAM" id="SSF50978">
    <property type="entry name" value="WD40 repeat-like"/>
    <property type="match status" value="1"/>
</dbReference>
<dbReference type="Proteomes" id="UP000748025">
    <property type="component" value="Unassembled WGS sequence"/>
</dbReference>
<dbReference type="EMBL" id="SRPW01000609">
    <property type="protein sequence ID" value="KAG6013333.1"/>
    <property type="molecule type" value="Genomic_DNA"/>
</dbReference>
<feature type="region of interest" description="Disordered" evidence="7">
    <location>
        <begin position="953"/>
        <end position="1290"/>
    </location>
</feature>
<dbReference type="FunFam" id="2.130.10.10:FF:000577">
    <property type="entry name" value="WD domain G-beta repeat protein"/>
    <property type="match status" value="1"/>
</dbReference>
<feature type="compositionally biased region" description="Low complexity" evidence="7">
    <location>
        <begin position="488"/>
        <end position="497"/>
    </location>
</feature>
<keyword evidence="6" id="KW-0539">Nucleus</keyword>
<protein>
    <recommendedName>
        <fullName evidence="8">Gem-associated protein 5 TPR domain-containing protein</fullName>
    </recommendedName>
</protein>
<dbReference type="InterPro" id="IPR034605">
    <property type="entry name" value="PGC-1"/>
</dbReference>
<feature type="compositionally biased region" description="Polar residues" evidence="7">
    <location>
        <begin position="817"/>
        <end position="837"/>
    </location>
</feature>
<evidence type="ECO:0000259" key="8">
    <source>
        <dbReference type="Pfam" id="PF23774"/>
    </source>
</evidence>
<dbReference type="Pfam" id="PF23774">
    <property type="entry name" value="TPR_GEMI5"/>
    <property type="match status" value="1"/>
</dbReference>
<feature type="compositionally biased region" description="Basic and acidic residues" evidence="7">
    <location>
        <begin position="395"/>
        <end position="409"/>
    </location>
</feature>
<dbReference type="GO" id="GO:0045944">
    <property type="term" value="P:positive regulation of transcription by RNA polymerase II"/>
    <property type="evidence" value="ECO:0007669"/>
    <property type="project" value="TreeGrafter"/>
</dbReference>
<keyword evidence="4" id="KW-0805">Transcription regulation</keyword>
<feature type="compositionally biased region" description="Polar residues" evidence="7">
    <location>
        <begin position="1"/>
        <end position="19"/>
    </location>
</feature>
<accession>A0A9P7NCQ6</accession>
<dbReference type="OrthoDB" id="7326421at2759"/>
<feature type="region of interest" description="Disordered" evidence="7">
    <location>
        <begin position="346"/>
        <end position="451"/>
    </location>
</feature>
<dbReference type="InterPro" id="IPR056421">
    <property type="entry name" value="TPR_GEMI5"/>
</dbReference>
<dbReference type="Gene3D" id="2.130.10.10">
    <property type="entry name" value="YVTN repeat-like/Quinoprotein amine dehydrogenase"/>
    <property type="match status" value="1"/>
</dbReference>
<evidence type="ECO:0000256" key="1">
    <source>
        <dbReference type="ARBA" id="ARBA00004123"/>
    </source>
</evidence>
<evidence type="ECO:0000256" key="2">
    <source>
        <dbReference type="ARBA" id="ARBA00022553"/>
    </source>
</evidence>
<feature type="compositionally biased region" description="Low complexity" evidence="7">
    <location>
        <begin position="416"/>
        <end position="440"/>
    </location>
</feature>
<organism evidence="9 10">
    <name type="scientific">Claviceps pusilla</name>
    <dbReference type="NCBI Taxonomy" id="123648"/>
    <lineage>
        <taxon>Eukaryota</taxon>
        <taxon>Fungi</taxon>
        <taxon>Dikarya</taxon>
        <taxon>Ascomycota</taxon>
        <taxon>Pezizomycotina</taxon>
        <taxon>Sordariomycetes</taxon>
        <taxon>Hypocreomycetidae</taxon>
        <taxon>Hypocreales</taxon>
        <taxon>Clavicipitaceae</taxon>
        <taxon>Claviceps</taxon>
    </lineage>
</organism>
<evidence type="ECO:0000256" key="7">
    <source>
        <dbReference type="SAM" id="MobiDB-lite"/>
    </source>
</evidence>
<feature type="compositionally biased region" description="Basic and acidic residues" evidence="7">
    <location>
        <begin position="506"/>
        <end position="515"/>
    </location>
</feature>
<feature type="compositionally biased region" description="Low complexity" evidence="7">
    <location>
        <begin position="368"/>
        <end position="383"/>
    </location>
</feature>
<name>A0A9P7NCQ6_9HYPO</name>
<dbReference type="Gene3D" id="1.25.40.470">
    <property type="match status" value="1"/>
</dbReference>
<proteinExistence type="predicted"/>
<reference evidence="9" key="1">
    <citation type="journal article" date="2020" name="bioRxiv">
        <title>Whole genome comparisons of ergot fungi reveals the divergence and evolution of species within the genus Claviceps are the result of varying mechanisms driving genome evolution and host range expansion.</title>
        <authorList>
            <person name="Wyka S.A."/>
            <person name="Mondo S.J."/>
            <person name="Liu M."/>
            <person name="Dettman J."/>
            <person name="Nalam V."/>
            <person name="Broders K.D."/>
        </authorList>
    </citation>
    <scope>NUCLEOTIDE SEQUENCE</scope>
    <source>
        <strain evidence="9">CCC 602</strain>
    </source>
</reference>
<dbReference type="InterPro" id="IPR036322">
    <property type="entry name" value="WD40_repeat_dom_sf"/>
</dbReference>
<evidence type="ECO:0000313" key="9">
    <source>
        <dbReference type="EMBL" id="KAG6013333.1"/>
    </source>
</evidence>
<feature type="compositionally biased region" description="Basic and acidic residues" evidence="7">
    <location>
        <begin position="1247"/>
        <end position="1271"/>
    </location>
</feature>
<dbReference type="PANTHER" id="PTHR15528">
    <property type="entry name" value="PEROXISOME PROLIFERATOR ACTIVATED RECEPTOR GAMMA COACTIVATOR 1 PGC-1 -RELATED"/>
    <property type="match status" value="1"/>
</dbReference>
<keyword evidence="5" id="KW-0804">Transcription</keyword>
<comment type="subcellular location">
    <subcellularLocation>
        <location evidence="1">Nucleus</location>
    </subcellularLocation>
</comment>
<keyword evidence="3" id="KW-0694">RNA-binding</keyword>
<feature type="compositionally biased region" description="Basic and acidic residues" evidence="7">
    <location>
        <begin position="1027"/>
        <end position="1057"/>
    </location>
</feature>
<feature type="region of interest" description="Disordered" evidence="7">
    <location>
        <begin position="488"/>
        <end position="515"/>
    </location>
</feature>
<feature type="domain" description="Gem-associated protein 5 TPR" evidence="8">
    <location>
        <begin position="559"/>
        <end position="713"/>
    </location>
</feature>
<keyword evidence="10" id="KW-1185">Reference proteome</keyword>
<gene>
    <name evidence="9" type="ORF">E4U43_007344</name>
</gene>
<sequence length="1620" mass="175211">MSASSRNCTAESSGRSSTARGERIHEVTTMPSVKDLKLFDPCAATASMFLYAYGASVICCHHDTLAIERIFSRHSDEIQLLAVDNQSESGGGRLVVSYDAGQTAIVWDLMTGHEVARFASYEMLTVAAWMRNGNVAFGNTQGNIILYEPTTSEHLSSRTIDQIAVTALAPSGDCRTFAIGYQNGSLLIATLQPRFTILHNLTTARAPSPIVTLAWHASSSRQKSDMLAAQTHDGDLRVWSVPKSYSVDDPAKVVRILRRTENFVAGPNWMGWSKNGRIIQFSNSETISWDVRTKHVTFDSIPTLEHVRGLAVYGPGASLFTIGSPGTAQQYDLNAPAIIVANVQHPTNLLPPSPPNSIEEPGAGKSASSVTTIQTSESESSSIPLEAGVSESDEEHMSPFDRFSRRPHLDSATGEASYGSASPVSSRSGMSSLSKSSAGSRTPSHYAGSMRSRGVTENTYISAGSSLKSSLISRKDFDSYSMGYTLPSTSAPSVASSRSRHRPSRLRHEVPRSPDDSKVHDLFKFTRARLSDIPYKHPVNSDNSLLTNDDLRKQMLSTIFGWHQPIEDLIKDEMARHPAGSASRILLAKWLGDMEADFMLGSSENMSSSDWMLLALSGIGGQQSQLKLGRAYVQRLLETGDVHVAVTIMLGMGDHNDAVEVYISHKRYMEALILACVAFPSVWERQAAIVRKWGEWAVQHGQQQLAIRCFACTDQESSEPWRSPSAVQLNFQSITPSIPEVLSPPLSPPGVQRGPQRSIAKSSALKLITSFGDQTKKSKFYLQGDGGQTPIAAGVTPIAESAISPYVNEATTALLRPSTSSRFNTPTSAHPNGSSYGRSRLPSIGEATSDLNRGALQAAEKAGQTSKENRTPGHLRMSLACETNLAAGISLQRAATASPMMMRRDGFQNQVKSFEDNHDLQTRMQEASSSSRNGSRDRIPQGVNLHIRTLEQQPIADAASPEQSTTSLTRYHWPSRLRGPGSVASSVTSASSAGRNLRASQKQREDYIHGLETGQNNSIGNRSRGGSAERTRELPRDGRGSRERRTESRDVSQERGRSSARGWARSKRSPTSPIPMSPQDLAKLSTSKHCDVAQSITTTARKASGPKVKNGSRTSSRGSQRRGPEGRFCPLAPGPRGQSQGREESRPRSPSSPVPLPANAALYYHGSEDEEDFQKALVDQETFRAKHSRSASRSNGGAGGTAKSPVVNRRDRSESRQREAADEARDTLSPMSHHGRAASTDQAGDLRQMKDRQRKKEQAARELEERRKSLAERSQVPLVPHPNECHSPAARIGVDMSDPKGMEDWPPRCATEPPRSMYARNGPNSGLPTTPKAMRLVIEGDNGTNTANGKEAAEPSQVPSPHGEAELLSQARLSGHCAESLTLLPSTVYQPPCQKLGIPRSISAPIPNNVDLIRHARKASTGEIIGIDVVMNGPQRRSQDELLPPPPPPAPAARPMLKELAHLAVPPPPPPAPLPHSQGCQTGGGALSSGMIEIVMDEDDNSVMTAAPNDGMVPVLALPVPPRRGRNRGRSVDNGSCLARHPSRSGVHVRSASQGCKYSGAIINYKASELSPKAARSQSTVRSPVVDVPPPILYDPDVVRSPIDSAGKQMFTGLDDSEMF</sequence>
<evidence type="ECO:0000256" key="4">
    <source>
        <dbReference type="ARBA" id="ARBA00023015"/>
    </source>
</evidence>
<evidence type="ECO:0000256" key="5">
    <source>
        <dbReference type="ARBA" id="ARBA00023163"/>
    </source>
</evidence>
<evidence type="ECO:0000313" key="10">
    <source>
        <dbReference type="Proteomes" id="UP000748025"/>
    </source>
</evidence>
<keyword evidence="2" id="KW-0597">Phosphoprotein</keyword>
<dbReference type="GO" id="GO:0003712">
    <property type="term" value="F:transcription coregulator activity"/>
    <property type="evidence" value="ECO:0007669"/>
    <property type="project" value="InterPro"/>
</dbReference>